<keyword evidence="2" id="KW-1185">Reference proteome</keyword>
<proteinExistence type="predicted"/>
<gene>
    <name evidence="1" type="ORF">B9Z19DRAFT_1120722</name>
</gene>
<dbReference type="AlphaFoldDB" id="A0A2T7A3W4"/>
<comment type="caution">
    <text evidence="1">The sequence shown here is derived from an EMBL/GenBank/DDBJ whole genome shotgun (WGS) entry which is preliminary data.</text>
</comment>
<accession>A0A2T7A3W4</accession>
<evidence type="ECO:0000313" key="2">
    <source>
        <dbReference type="Proteomes" id="UP000244722"/>
    </source>
</evidence>
<dbReference type="Proteomes" id="UP000244722">
    <property type="component" value="Unassembled WGS sequence"/>
</dbReference>
<organism evidence="1 2">
    <name type="scientific">Tuber borchii</name>
    <name type="common">White truffle</name>
    <dbReference type="NCBI Taxonomy" id="42251"/>
    <lineage>
        <taxon>Eukaryota</taxon>
        <taxon>Fungi</taxon>
        <taxon>Dikarya</taxon>
        <taxon>Ascomycota</taxon>
        <taxon>Pezizomycotina</taxon>
        <taxon>Pezizomycetes</taxon>
        <taxon>Pezizales</taxon>
        <taxon>Tuberaceae</taxon>
        <taxon>Tuber</taxon>
    </lineage>
</organism>
<name>A0A2T7A3W4_TUBBO</name>
<dbReference type="EMBL" id="NESQ01000028">
    <property type="protein sequence ID" value="PUU82414.1"/>
    <property type="molecule type" value="Genomic_DNA"/>
</dbReference>
<protein>
    <submittedName>
        <fullName evidence="1">Uncharacterized protein</fullName>
    </submittedName>
</protein>
<evidence type="ECO:0000313" key="1">
    <source>
        <dbReference type="EMBL" id="PUU82414.1"/>
    </source>
</evidence>
<sequence length="128" mass="14310">MIANGDLEDASTFYDLYGIPQETTGHYFKSQRLIKMFNKYTTNEHYQTNFNTILAFFENADPKGLASFEAGIQDTQLSASLISLASLAFDRITAIEHFLTKPKCIPANLNPVPGKLNPVPDKPKPELK</sequence>
<reference evidence="1 2" key="1">
    <citation type="submission" date="2017-04" db="EMBL/GenBank/DDBJ databases">
        <title>Draft genome sequence of Tuber borchii Vittad., a whitish edible truffle.</title>
        <authorList>
            <consortium name="DOE Joint Genome Institute"/>
            <person name="Murat C."/>
            <person name="Kuo A."/>
            <person name="Barry K.W."/>
            <person name="Clum A."/>
            <person name="Dockter R.B."/>
            <person name="Fauchery L."/>
            <person name="Iotti M."/>
            <person name="Kohler A."/>
            <person name="Labutti K."/>
            <person name="Lindquist E.A."/>
            <person name="Lipzen A."/>
            <person name="Ohm R.A."/>
            <person name="Wang M."/>
            <person name="Grigoriev I.V."/>
            <person name="Zambonelli A."/>
            <person name="Martin F.M."/>
        </authorList>
    </citation>
    <scope>NUCLEOTIDE SEQUENCE [LARGE SCALE GENOMIC DNA]</scope>
    <source>
        <strain evidence="1 2">Tbo3840</strain>
    </source>
</reference>